<feature type="coiled-coil region" evidence="8">
    <location>
        <begin position="101"/>
        <end position="150"/>
    </location>
</feature>
<evidence type="ECO:0000256" key="1">
    <source>
        <dbReference type="ARBA" id="ARBA00008675"/>
    </source>
</evidence>
<organism evidence="11 12">
    <name type="scientific">Planctomyces bekefii</name>
    <dbReference type="NCBI Taxonomy" id="1653850"/>
    <lineage>
        <taxon>Bacteria</taxon>
        <taxon>Pseudomonadati</taxon>
        <taxon>Planctomycetota</taxon>
        <taxon>Planctomycetia</taxon>
        <taxon>Planctomycetales</taxon>
        <taxon>Planctomycetaceae</taxon>
        <taxon>Planctomyces</taxon>
    </lineage>
</organism>
<dbReference type="PANTHER" id="PTHR11638:SF18">
    <property type="entry name" value="HEAT SHOCK PROTEIN 104"/>
    <property type="match status" value="1"/>
</dbReference>
<keyword evidence="4" id="KW-0547">Nucleotide-binding</keyword>
<gene>
    <name evidence="11" type="ORF">E3A20_21010</name>
</gene>
<dbReference type="AlphaFoldDB" id="A0A5C6M1Z6"/>
<keyword evidence="8" id="KW-0175">Coiled coil</keyword>
<feature type="coiled-coil region" evidence="8">
    <location>
        <begin position="187"/>
        <end position="214"/>
    </location>
</feature>
<dbReference type="Pfam" id="PF07724">
    <property type="entry name" value="AAA_2"/>
    <property type="match status" value="1"/>
</dbReference>
<dbReference type="InterPro" id="IPR001270">
    <property type="entry name" value="ClpA/B"/>
</dbReference>
<dbReference type="PANTHER" id="PTHR11638">
    <property type="entry name" value="ATP-DEPENDENT CLP PROTEASE"/>
    <property type="match status" value="1"/>
</dbReference>
<protein>
    <recommendedName>
        <fullName evidence="2">Chaperone protein ClpB</fullName>
    </recommendedName>
</protein>
<evidence type="ECO:0000256" key="6">
    <source>
        <dbReference type="ARBA" id="ARBA00023186"/>
    </source>
</evidence>
<dbReference type="InterPro" id="IPR027417">
    <property type="entry name" value="P-loop_NTPase"/>
</dbReference>
<evidence type="ECO:0000256" key="7">
    <source>
        <dbReference type="ARBA" id="ARBA00026057"/>
    </source>
</evidence>
<dbReference type="InterPro" id="IPR003959">
    <property type="entry name" value="ATPase_AAA_core"/>
</dbReference>
<dbReference type="InterPro" id="IPR003593">
    <property type="entry name" value="AAA+_ATPase"/>
</dbReference>
<comment type="subunit">
    <text evidence="7">Homohexamer. The oligomerization is ATP-dependent.</text>
</comment>
<dbReference type="FunFam" id="3.40.50.300:FF:000025">
    <property type="entry name" value="ATP-dependent Clp protease subunit"/>
    <property type="match status" value="1"/>
</dbReference>
<feature type="domain" description="AAA+ ATPase" evidence="9">
    <location>
        <begin position="297"/>
        <end position="448"/>
    </location>
</feature>
<dbReference type="EMBL" id="SRHE01000511">
    <property type="protein sequence ID" value="TWW08770.1"/>
    <property type="molecule type" value="Genomic_DNA"/>
</dbReference>
<dbReference type="InterPro" id="IPR028299">
    <property type="entry name" value="ClpA/B_CS2"/>
</dbReference>
<evidence type="ECO:0000313" key="11">
    <source>
        <dbReference type="EMBL" id="TWW08770.1"/>
    </source>
</evidence>
<dbReference type="InterPro" id="IPR041546">
    <property type="entry name" value="ClpA/ClpB_AAA_lid"/>
</dbReference>
<dbReference type="FunFam" id="1.10.8.60:FF:000017">
    <property type="entry name" value="ATP-dependent chaperone ClpB"/>
    <property type="match status" value="1"/>
</dbReference>
<evidence type="ECO:0000256" key="2">
    <source>
        <dbReference type="ARBA" id="ARBA00017574"/>
    </source>
</evidence>
<dbReference type="SUPFAM" id="SSF52540">
    <property type="entry name" value="P-loop containing nucleoside triphosphate hydrolases"/>
    <property type="match status" value="2"/>
</dbReference>
<dbReference type="InterPro" id="IPR019489">
    <property type="entry name" value="Clp_ATPase_C"/>
</dbReference>
<proteinExistence type="inferred from homology"/>
<dbReference type="GO" id="GO:0016887">
    <property type="term" value="F:ATP hydrolysis activity"/>
    <property type="evidence" value="ECO:0007669"/>
    <property type="project" value="InterPro"/>
</dbReference>
<dbReference type="GO" id="GO:0034605">
    <property type="term" value="P:cellular response to heat"/>
    <property type="evidence" value="ECO:0007669"/>
    <property type="project" value="TreeGrafter"/>
</dbReference>
<feature type="non-terminal residue" evidence="11">
    <location>
        <position position="1"/>
    </location>
</feature>
<dbReference type="Gene3D" id="1.10.8.60">
    <property type="match status" value="1"/>
</dbReference>
<dbReference type="PROSITE" id="PS00871">
    <property type="entry name" value="CLPAB_2"/>
    <property type="match status" value="1"/>
</dbReference>
<keyword evidence="6" id="KW-0143">Chaperone</keyword>
<accession>A0A5C6M1Z6</accession>
<dbReference type="Pfam" id="PF10431">
    <property type="entry name" value="ClpB_D2-small"/>
    <property type="match status" value="1"/>
</dbReference>
<dbReference type="InterPro" id="IPR050130">
    <property type="entry name" value="ClpA_ClpB"/>
</dbReference>
<evidence type="ECO:0000259" key="10">
    <source>
        <dbReference type="SMART" id="SM01086"/>
    </source>
</evidence>
<evidence type="ECO:0000259" key="9">
    <source>
        <dbReference type="SMART" id="SM00382"/>
    </source>
</evidence>
<dbReference type="FunFam" id="3.40.50.300:FF:000120">
    <property type="entry name" value="ATP-dependent chaperone ClpB"/>
    <property type="match status" value="1"/>
</dbReference>
<feature type="domain" description="Clp ATPase C-terminal" evidence="10">
    <location>
        <begin position="466"/>
        <end position="555"/>
    </location>
</feature>
<comment type="similarity">
    <text evidence="1">Belongs to the ClpA/ClpB family.</text>
</comment>
<evidence type="ECO:0000256" key="8">
    <source>
        <dbReference type="SAM" id="Coils"/>
    </source>
</evidence>
<dbReference type="CDD" id="cd19499">
    <property type="entry name" value="RecA-like_ClpB_Hsp104-like"/>
    <property type="match status" value="1"/>
</dbReference>
<dbReference type="SMART" id="SM01086">
    <property type="entry name" value="ClpB_D2-small"/>
    <property type="match status" value="1"/>
</dbReference>
<dbReference type="Gene3D" id="3.40.50.300">
    <property type="entry name" value="P-loop containing nucleotide triphosphate hydrolases"/>
    <property type="match status" value="3"/>
</dbReference>
<keyword evidence="3" id="KW-0677">Repeat</keyword>
<dbReference type="GO" id="GO:0005737">
    <property type="term" value="C:cytoplasm"/>
    <property type="evidence" value="ECO:0007669"/>
    <property type="project" value="TreeGrafter"/>
</dbReference>
<comment type="caution">
    <text evidence="11">The sequence shown here is derived from an EMBL/GenBank/DDBJ whole genome shotgun (WGS) entry which is preliminary data.</text>
</comment>
<dbReference type="SMART" id="SM00382">
    <property type="entry name" value="AAA"/>
    <property type="match status" value="1"/>
</dbReference>
<dbReference type="Proteomes" id="UP000321083">
    <property type="component" value="Unassembled WGS sequence"/>
</dbReference>
<dbReference type="PRINTS" id="PR00300">
    <property type="entry name" value="CLPPROTEASEA"/>
</dbReference>
<sequence length="567" mass="64302">GATTLDKYRKHIEKDPALERRFQPVTVQEPNVEDTISILRGLKDRYESHHGVRITDDAIIAAATLSDRYINDRFLPDKAIDLVDEAGSRLRMEIDSMPVEIDEATRQLTRMQIEAAALEKETSADAKERLQDLRRQIADREESTSQLKARWEAEKSALSGIRPLKERIEKLRTAFQQAFSRAQQTLRNEDFVEAQRTEQELKEAEQQLAAAEARSAEMNPSTDNRLLREEVTGEDIARVVSLWTGIPVARMMQGEREKLLNMEREIHRRMINQHEAVEAVSNAVRRSRSGLQDPNRPIGSFMFLGPTGVGKTELCKALAHFMFDDERNMVRIDMSEFMEKHSVARLIGAPPGYVGYEEGGRLTEAVRRNPYCVILLDEVEKAHRDVFNILLQLLDDGRLTDSQGRTVNFTNTLVVMTSNIGSQAIQQLSGTADESEIRRRVMEALQKHFLPEFLNRVDEVIVFHPLGREEIREIVDLQLKRLDGMLEKNGYHLEVTDAAKLLLASEGYDPAYGARPLKRVIQQRIQNALANELLAGNFLPGETILIDAARDGFVFSKADRVGVSTHA</sequence>
<reference evidence="11 12" key="2">
    <citation type="submission" date="2019-08" db="EMBL/GenBank/DDBJ databases">
        <authorList>
            <person name="Henke P."/>
        </authorList>
    </citation>
    <scope>NUCLEOTIDE SEQUENCE [LARGE SCALE GENOMIC DNA]</scope>
    <source>
        <strain evidence="11">Phe10_nw2017</strain>
    </source>
</reference>
<evidence type="ECO:0000313" key="12">
    <source>
        <dbReference type="Proteomes" id="UP000321083"/>
    </source>
</evidence>
<evidence type="ECO:0000256" key="3">
    <source>
        <dbReference type="ARBA" id="ARBA00022737"/>
    </source>
</evidence>
<reference evidence="11 12" key="1">
    <citation type="submission" date="2019-08" db="EMBL/GenBank/DDBJ databases">
        <title>100 year-old enigma solved: identification of Planctomyces bekefii, the type genus and species of the phylum Planctomycetes.</title>
        <authorList>
            <person name="Svetlana D.N."/>
            <person name="Overmann J."/>
        </authorList>
    </citation>
    <scope>NUCLEOTIDE SEQUENCE [LARGE SCALE GENOMIC DNA]</scope>
    <source>
        <strain evidence="11">Phe10_nw2017</strain>
    </source>
</reference>
<dbReference type="GO" id="GO:0005524">
    <property type="term" value="F:ATP binding"/>
    <property type="evidence" value="ECO:0007669"/>
    <property type="project" value="UniProtKB-KW"/>
</dbReference>
<evidence type="ECO:0000256" key="5">
    <source>
        <dbReference type="ARBA" id="ARBA00022840"/>
    </source>
</evidence>
<dbReference type="Pfam" id="PF17871">
    <property type="entry name" value="AAA_lid_9"/>
    <property type="match status" value="1"/>
</dbReference>
<keyword evidence="5" id="KW-0067">ATP-binding</keyword>
<name>A0A5C6M1Z6_9PLAN</name>
<keyword evidence="12" id="KW-1185">Reference proteome</keyword>
<evidence type="ECO:0000256" key="4">
    <source>
        <dbReference type="ARBA" id="ARBA00022741"/>
    </source>
</evidence>